<dbReference type="GO" id="GO:0009279">
    <property type="term" value="C:cell outer membrane"/>
    <property type="evidence" value="ECO:0007669"/>
    <property type="project" value="UniProtKB-SubCell"/>
</dbReference>
<sequence>MMSEHRWAAGACLAALSFATTANAQSNPAAPPAVDGSTTVQVPAQSPPETNEVADIVVTAQKRSQNLNDVPMSITAITGETLQNRGITNVQDLVKLTPGLSYAESGNGVPVYSLRGVGFFDTSLGARPTVSIYVDEAPLPFTIMTSGASFDLDRVEVLKGPQGTLFGQNATGGAINYIAAKPKSSPGAGMTASFARFATADWQGYITGPLASGLNARLAVRTVQGGGWQKSYTRSATLGDQNFTQGRFLLDWDGLDRLKVSLNVNGFVDKGDTQAGQLVQVVPQVASQIRAIPALLAYPTAPHNDRAADWDPGAPLRKDNRFYQATLRADYDLTDRVTLTSLSAYSHMRIRQLVDIDGTALTNAIDDISGTLSSLSTEARLTGRFGGLTLIVGGNYSHDKSDENDIFFVPYSTLAQITLPVAPYNSPAPSGSQNFHTKAVFGNIDYDIGRLVTLHGGIRYTKADLDYSTCSRAGNADTGAGIVTIFNRIRNAAGLPSLGPIPQFACAALDANLTLNPLTGSFNQDNISWRAGVDLKPAERVLIYFNVSRGYKAGSIPVTAGVSYEQARPVGQETVLAYEAGFKVSVFDRLADVTGAVFSYRYGDKQLKGRVQTTPNILGPLESLVNVPRSRVNGAEAQIIVYPAHGLSLSAAGTYLDTKVTGPFLNYTVLATLRDFNGNPFPYSPKWQVNLDANYKFPLSSALNASLGANYSHRSKTSAGFGNEPLLEIDAYGLLDLQAGIESRDGKWRASVFGRNVTNTYYWTNVAKFFDDVRRLAGQPATYGVQVGLKF</sequence>
<evidence type="ECO:0000256" key="9">
    <source>
        <dbReference type="ARBA" id="ARBA00023136"/>
    </source>
</evidence>
<dbReference type="InterPro" id="IPR000531">
    <property type="entry name" value="Beta-barrel_TonB"/>
</dbReference>
<feature type="domain" description="TonB-dependent receptor plug" evidence="16">
    <location>
        <begin position="67"/>
        <end position="174"/>
    </location>
</feature>
<keyword evidence="17" id="KW-0675">Receptor</keyword>
<keyword evidence="17" id="KW-0614">Plasmid</keyword>
<dbReference type="InterPro" id="IPR036942">
    <property type="entry name" value="Beta-barrel_TonB_sf"/>
</dbReference>
<evidence type="ECO:0000256" key="14">
    <source>
        <dbReference type="SAM" id="SignalP"/>
    </source>
</evidence>
<evidence type="ECO:0000259" key="16">
    <source>
        <dbReference type="Pfam" id="PF07715"/>
    </source>
</evidence>
<feature type="domain" description="TonB-dependent receptor-like beta-barrel" evidence="15">
    <location>
        <begin position="302"/>
        <end position="757"/>
    </location>
</feature>
<evidence type="ECO:0000256" key="4">
    <source>
        <dbReference type="ARBA" id="ARBA00022496"/>
    </source>
</evidence>
<organism evidence="17 18">
    <name type="scientific">Sphingomonas panacis</name>
    <dbReference type="NCBI Taxonomy" id="1560345"/>
    <lineage>
        <taxon>Bacteria</taxon>
        <taxon>Pseudomonadati</taxon>
        <taxon>Pseudomonadota</taxon>
        <taxon>Alphaproteobacteria</taxon>
        <taxon>Sphingomonadales</taxon>
        <taxon>Sphingomonadaceae</taxon>
        <taxon>Sphingomonas</taxon>
    </lineage>
</organism>
<dbReference type="PANTHER" id="PTHR32552:SF81">
    <property type="entry name" value="TONB-DEPENDENT OUTER MEMBRANE RECEPTOR"/>
    <property type="match status" value="1"/>
</dbReference>
<feature type="region of interest" description="Disordered" evidence="13">
    <location>
        <begin position="24"/>
        <end position="49"/>
    </location>
</feature>
<feature type="chain" id="PRO_5008556508" evidence="14">
    <location>
        <begin position="25"/>
        <end position="791"/>
    </location>
</feature>
<keyword evidence="8 12" id="KW-0798">TonB box</keyword>
<proteinExistence type="inferred from homology"/>
<keyword evidence="18" id="KW-1185">Reference proteome</keyword>
<keyword evidence="6" id="KW-0408">Iron</keyword>
<keyword evidence="14" id="KW-0732">Signal</keyword>
<dbReference type="AlphaFoldDB" id="A0A1B3ZIC2"/>
<keyword evidence="9 11" id="KW-0472">Membrane</keyword>
<evidence type="ECO:0000256" key="12">
    <source>
        <dbReference type="RuleBase" id="RU003357"/>
    </source>
</evidence>
<evidence type="ECO:0000256" key="1">
    <source>
        <dbReference type="ARBA" id="ARBA00004571"/>
    </source>
</evidence>
<name>A0A1B3ZIC2_9SPHN</name>
<comment type="similarity">
    <text evidence="11 12">Belongs to the TonB-dependent receptor family.</text>
</comment>
<keyword evidence="7" id="KW-0406">Ion transport</keyword>
<reference evidence="17 18" key="1">
    <citation type="submission" date="2016-01" db="EMBL/GenBank/DDBJ databases">
        <title>Complete genome and mega plasmid sequence of Sphingomonas panacis DCY99 elicits systemic resistance in rice to Xanthomonas oryzae.</title>
        <authorList>
            <person name="Kim Y.J."/>
            <person name="Yang D.C."/>
            <person name="Sing P."/>
        </authorList>
    </citation>
    <scope>NUCLEOTIDE SEQUENCE [LARGE SCALE GENOMIC DNA]</scope>
    <source>
        <strain evidence="17 18">DCY99</strain>
        <plasmid evidence="18">Plasmid</plasmid>
    </source>
</reference>
<evidence type="ECO:0000256" key="13">
    <source>
        <dbReference type="SAM" id="MobiDB-lite"/>
    </source>
</evidence>
<evidence type="ECO:0000256" key="6">
    <source>
        <dbReference type="ARBA" id="ARBA00023004"/>
    </source>
</evidence>
<feature type="compositionally biased region" description="Polar residues" evidence="13">
    <location>
        <begin position="36"/>
        <end position="49"/>
    </location>
</feature>
<comment type="subcellular location">
    <subcellularLocation>
        <location evidence="1 11">Cell outer membrane</location>
        <topology evidence="1 11">Multi-pass membrane protein</topology>
    </subcellularLocation>
</comment>
<evidence type="ECO:0000256" key="7">
    <source>
        <dbReference type="ARBA" id="ARBA00023065"/>
    </source>
</evidence>
<evidence type="ECO:0000256" key="8">
    <source>
        <dbReference type="ARBA" id="ARBA00023077"/>
    </source>
</evidence>
<keyword evidence="3 11" id="KW-1134">Transmembrane beta strand</keyword>
<dbReference type="InterPro" id="IPR039426">
    <property type="entry name" value="TonB-dep_rcpt-like"/>
</dbReference>
<evidence type="ECO:0000256" key="11">
    <source>
        <dbReference type="PROSITE-ProRule" id="PRU01360"/>
    </source>
</evidence>
<dbReference type="Pfam" id="PF07715">
    <property type="entry name" value="Plug"/>
    <property type="match status" value="1"/>
</dbReference>
<dbReference type="Proteomes" id="UP000094256">
    <property type="component" value="Plasmid unnamed"/>
</dbReference>
<dbReference type="KEGG" id="span:AWL63_23655"/>
<keyword evidence="10 11" id="KW-0998">Cell outer membrane</keyword>
<dbReference type="PANTHER" id="PTHR32552">
    <property type="entry name" value="FERRICHROME IRON RECEPTOR-RELATED"/>
    <property type="match status" value="1"/>
</dbReference>
<dbReference type="RefSeq" id="WP_069207736.1">
    <property type="nucleotide sequence ID" value="NZ_CP014169.1"/>
</dbReference>
<protein>
    <submittedName>
        <fullName evidence="17">TonB-dependent receptor</fullName>
    </submittedName>
</protein>
<dbReference type="PROSITE" id="PS52016">
    <property type="entry name" value="TONB_DEPENDENT_REC_3"/>
    <property type="match status" value="1"/>
</dbReference>
<feature type="signal peptide" evidence="14">
    <location>
        <begin position="1"/>
        <end position="24"/>
    </location>
</feature>
<evidence type="ECO:0000256" key="5">
    <source>
        <dbReference type="ARBA" id="ARBA00022692"/>
    </source>
</evidence>
<evidence type="ECO:0000256" key="3">
    <source>
        <dbReference type="ARBA" id="ARBA00022452"/>
    </source>
</evidence>
<keyword evidence="4" id="KW-0410">Iron transport</keyword>
<gene>
    <name evidence="17" type="ORF">AWL63_23655</name>
</gene>
<keyword evidence="5 11" id="KW-0812">Transmembrane</keyword>
<dbReference type="GO" id="GO:0006826">
    <property type="term" value="P:iron ion transport"/>
    <property type="evidence" value="ECO:0007669"/>
    <property type="project" value="UniProtKB-KW"/>
</dbReference>
<dbReference type="EMBL" id="CP014169">
    <property type="protein sequence ID" value="AOH87167.1"/>
    <property type="molecule type" value="Genomic_DNA"/>
</dbReference>
<dbReference type="Gene3D" id="2.40.170.20">
    <property type="entry name" value="TonB-dependent receptor, beta-barrel domain"/>
    <property type="match status" value="1"/>
</dbReference>
<evidence type="ECO:0000313" key="17">
    <source>
        <dbReference type="EMBL" id="AOH87167.1"/>
    </source>
</evidence>
<evidence type="ECO:0000259" key="15">
    <source>
        <dbReference type="Pfam" id="PF00593"/>
    </source>
</evidence>
<accession>A0A1B3ZIC2</accession>
<dbReference type="Pfam" id="PF00593">
    <property type="entry name" value="TonB_dep_Rec_b-barrel"/>
    <property type="match status" value="1"/>
</dbReference>
<evidence type="ECO:0000313" key="18">
    <source>
        <dbReference type="Proteomes" id="UP000094256"/>
    </source>
</evidence>
<evidence type="ECO:0000256" key="10">
    <source>
        <dbReference type="ARBA" id="ARBA00023237"/>
    </source>
</evidence>
<evidence type="ECO:0000256" key="2">
    <source>
        <dbReference type="ARBA" id="ARBA00022448"/>
    </source>
</evidence>
<dbReference type="InterPro" id="IPR012910">
    <property type="entry name" value="Plug_dom"/>
</dbReference>
<dbReference type="SUPFAM" id="SSF56935">
    <property type="entry name" value="Porins"/>
    <property type="match status" value="1"/>
</dbReference>
<keyword evidence="2 11" id="KW-0813">Transport</keyword>
<geneLocation type="plasmid" evidence="18"/>